<accession>A0A0F8ZGW3</accession>
<protein>
    <submittedName>
        <fullName evidence="1">Uncharacterized protein</fullName>
    </submittedName>
</protein>
<comment type="caution">
    <text evidence="1">The sequence shown here is derived from an EMBL/GenBank/DDBJ whole genome shotgun (WGS) entry which is preliminary data.</text>
</comment>
<reference evidence="1" key="1">
    <citation type="journal article" date="2015" name="Nature">
        <title>Complex archaea that bridge the gap between prokaryotes and eukaryotes.</title>
        <authorList>
            <person name="Spang A."/>
            <person name="Saw J.H."/>
            <person name="Jorgensen S.L."/>
            <person name="Zaremba-Niedzwiedzka K."/>
            <person name="Martijn J."/>
            <person name="Lind A.E."/>
            <person name="van Eijk R."/>
            <person name="Schleper C."/>
            <person name="Guy L."/>
            <person name="Ettema T.J."/>
        </authorList>
    </citation>
    <scope>NUCLEOTIDE SEQUENCE</scope>
</reference>
<feature type="non-terminal residue" evidence="1">
    <location>
        <position position="1"/>
    </location>
</feature>
<dbReference type="EMBL" id="LAZR01047935">
    <property type="protein sequence ID" value="KKK93062.1"/>
    <property type="molecule type" value="Genomic_DNA"/>
</dbReference>
<proteinExistence type="predicted"/>
<gene>
    <name evidence="1" type="ORF">LCGC14_2696630</name>
</gene>
<organism evidence="1">
    <name type="scientific">marine sediment metagenome</name>
    <dbReference type="NCBI Taxonomy" id="412755"/>
    <lineage>
        <taxon>unclassified sequences</taxon>
        <taxon>metagenomes</taxon>
        <taxon>ecological metagenomes</taxon>
    </lineage>
</organism>
<name>A0A0F8ZGW3_9ZZZZ</name>
<sequence>TDIHTNVGSVCDINCVHVREIEE</sequence>
<dbReference type="AlphaFoldDB" id="A0A0F8ZGW3"/>
<evidence type="ECO:0000313" key="1">
    <source>
        <dbReference type="EMBL" id="KKK93062.1"/>
    </source>
</evidence>